<sequence length="74" mass="8664">MKLLHFYGVAYRARSYSRGRRYFYWHCDCNCCSCKYQTDLEGHAGAVLMPNRYSGATSWSYWQHPKQVTPGNST</sequence>
<comment type="caution">
    <text evidence="1">The sequence shown here is derived from an EMBL/GenBank/DDBJ whole genome shotgun (WGS) entry which is preliminary data.</text>
</comment>
<keyword evidence="2" id="KW-1185">Reference proteome</keyword>
<gene>
    <name evidence="1" type="ORF">LOK49_LG06G02793</name>
</gene>
<organism evidence="1 2">
    <name type="scientific">Camellia lanceoleosa</name>
    <dbReference type="NCBI Taxonomy" id="1840588"/>
    <lineage>
        <taxon>Eukaryota</taxon>
        <taxon>Viridiplantae</taxon>
        <taxon>Streptophyta</taxon>
        <taxon>Embryophyta</taxon>
        <taxon>Tracheophyta</taxon>
        <taxon>Spermatophyta</taxon>
        <taxon>Magnoliopsida</taxon>
        <taxon>eudicotyledons</taxon>
        <taxon>Gunneridae</taxon>
        <taxon>Pentapetalae</taxon>
        <taxon>asterids</taxon>
        <taxon>Ericales</taxon>
        <taxon>Theaceae</taxon>
        <taxon>Camellia</taxon>
    </lineage>
</organism>
<evidence type="ECO:0000313" key="2">
    <source>
        <dbReference type="Proteomes" id="UP001060215"/>
    </source>
</evidence>
<name>A0ACC0HFW8_9ERIC</name>
<proteinExistence type="predicted"/>
<evidence type="ECO:0000313" key="1">
    <source>
        <dbReference type="EMBL" id="KAI8012031.1"/>
    </source>
</evidence>
<protein>
    <submittedName>
        <fullName evidence="1">Uncharacterized protein</fullName>
    </submittedName>
</protein>
<dbReference type="Proteomes" id="UP001060215">
    <property type="component" value="Chromosome 5"/>
</dbReference>
<dbReference type="EMBL" id="CM045762">
    <property type="protein sequence ID" value="KAI8012031.1"/>
    <property type="molecule type" value="Genomic_DNA"/>
</dbReference>
<accession>A0ACC0HFW8</accession>
<reference evidence="1 2" key="1">
    <citation type="journal article" date="2022" name="Plant J.">
        <title>Chromosome-level genome of Camellia lanceoleosa provides a valuable resource for understanding genome evolution and self-incompatibility.</title>
        <authorList>
            <person name="Gong W."/>
            <person name="Xiao S."/>
            <person name="Wang L."/>
            <person name="Liao Z."/>
            <person name="Chang Y."/>
            <person name="Mo W."/>
            <person name="Hu G."/>
            <person name="Li W."/>
            <person name="Zhao G."/>
            <person name="Zhu H."/>
            <person name="Hu X."/>
            <person name="Ji K."/>
            <person name="Xiang X."/>
            <person name="Song Q."/>
            <person name="Yuan D."/>
            <person name="Jin S."/>
            <person name="Zhang L."/>
        </authorList>
    </citation>
    <scope>NUCLEOTIDE SEQUENCE [LARGE SCALE GENOMIC DNA]</scope>
    <source>
        <strain evidence="1">SQ_2022a</strain>
    </source>
</reference>